<gene>
    <name evidence="2" type="ORF">FBY58_1815</name>
</gene>
<dbReference type="RefSeq" id="WP_141920712.1">
    <property type="nucleotide sequence ID" value="NZ_VFOF01000005.1"/>
</dbReference>
<name>A0A542VUI3_ZYMMB</name>
<comment type="caution">
    <text evidence="2">The sequence shown here is derived from an EMBL/GenBank/DDBJ whole genome shotgun (WGS) entry which is preliminary data.</text>
</comment>
<dbReference type="GO" id="GO:0003677">
    <property type="term" value="F:DNA binding"/>
    <property type="evidence" value="ECO:0007669"/>
    <property type="project" value="InterPro"/>
</dbReference>
<dbReference type="PANTHER" id="PTHR40275">
    <property type="entry name" value="SSL7038 PROTEIN"/>
    <property type="match status" value="1"/>
</dbReference>
<dbReference type="PROSITE" id="PS50943">
    <property type="entry name" value="HTH_CROC1"/>
    <property type="match status" value="1"/>
</dbReference>
<dbReference type="Pfam" id="PF21716">
    <property type="entry name" value="dnstrm_HI1420"/>
    <property type="match status" value="1"/>
</dbReference>
<evidence type="ECO:0000313" key="3">
    <source>
        <dbReference type="Proteomes" id="UP000316887"/>
    </source>
</evidence>
<sequence>MKKENDDLILFDAVDAAKNPRVQTELLNMAWNDGNLRAVAYALKVIAKARGMKSTAEEAGISRTALYKSLSEKGNPSLSSLIGIMKALGVTANFQIGANAI</sequence>
<dbReference type="SUPFAM" id="SSF47413">
    <property type="entry name" value="lambda repressor-like DNA-binding domains"/>
    <property type="match status" value="1"/>
</dbReference>
<dbReference type="Proteomes" id="UP000316887">
    <property type="component" value="Unassembled WGS sequence"/>
</dbReference>
<evidence type="ECO:0000259" key="1">
    <source>
        <dbReference type="PROSITE" id="PS50943"/>
    </source>
</evidence>
<accession>A0A542VUI3</accession>
<feature type="domain" description="HTH cro/C1-type" evidence="1">
    <location>
        <begin position="43"/>
        <end position="95"/>
    </location>
</feature>
<dbReference type="NCBIfam" id="TIGR02684">
    <property type="entry name" value="dnstrm_HI1420"/>
    <property type="match status" value="1"/>
</dbReference>
<dbReference type="InterPro" id="IPR014057">
    <property type="entry name" value="HI1420"/>
</dbReference>
<reference evidence="2 3" key="1">
    <citation type="submission" date="2019-06" db="EMBL/GenBank/DDBJ databases">
        <title>Genome sequencing of Zymomonas mobilis strains for genetic engineering and biofuel applications.</title>
        <authorList>
            <person name="Teravest M."/>
        </authorList>
    </citation>
    <scope>NUCLEOTIDE SEQUENCE [LARGE SCALE GENOMIC DNA]</scope>
    <source>
        <strain evidence="2 3">AN0101</strain>
    </source>
</reference>
<proteinExistence type="predicted"/>
<organism evidence="2 3">
    <name type="scientific">Zymomonas mobilis</name>
    <dbReference type="NCBI Taxonomy" id="542"/>
    <lineage>
        <taxon>Bacteria</taxon>
        <taxon>Pseudomonadati</taxon>
        <taxon>Pseudomonadota</taxon>
        <taxon>Alphaproteobacteria</taxon>
        <taxon>Sphingomonadales</taxon>
        <taxon>Zymomonadaceae</taxon>
        <taxon>Zymomonas</taxon>
    </lineage>
</organism>
<evidence type="ECO:0000313" key="2">
    <source>
        <dbReference type="EMBL" id="TQL14983.1"/>
    </source>
</evidence>
<dbReference type="OrthoDB" id="9798416at2"/>
<dbReference type="AlphaFoldDB" id="A0A542VUI3"/>
<dbReference type="CDD" id="cd00093">
    <property type="entry name" value="HTH_XRE"/>
    <property type="match status" value="1"/>
</dbReference>
<dbReference type="EMBL" id="VFOF01000005">
    <property type="protein sequence ID" value="TQL14983.1"/>
    <property type="molecule type" value="Genomic_DNA"/>
</dbReference>
<dbReference type="InterPro" id="IPR010982">
    <property type="entry name" value="Lambda_DNA-bd_dom_sf"/>
</dbReference>
<dbReference type="Gene3D" id="1.10.260.40">
    <property type="entry name" value="lambda repressor-like DNA-binding domains"/>
    <property type="match status" value="1"/>
</dbReference>
<protein>
    <submittedName>
        <fullName evidence="2">Putative addiction module antidote protein</fullName>
    </submittedName>
</protein>
<dbReference type="InterPro" id="IPR001387">
    <property type="entry name" value="Cro/C1-type_HTH"/>
</dbReference>
<dbReference type="PANTHER" id="PTHR40275:SF1">
    <property type="entry name" value="SSL7038 PROTEIN"/>
    <property type="match status" value="1"/>
</dbReference>